<dbReference type="Proteomes" id="UP000824136">
    <property type="component" value="Unassembled WGS sequence"/>
</dbReference>
<dbReference type="InterPro" id="IPR005531">
    <property type="entry name" value="Asp23"/>
</dbReference>
<evidence type="ECO:0000313" key="3">
    <source>
        <dbReference type="Proteomes" id="UP000824136"/>
    </source>
</evidence>
<protein>
    <submittedName>
        <fullName evidence="2">Asp23/Gls24 family envelope stress response protein</fullName>
    </submittedName>
</protein>
<comment type="caution">
    <text evidence="2">The sequence shown here is derived from an EMBL/GenBank/DDBJ whole genome shotgun (WGS) entry which is preliminary data.</text>
</comment>
<dbReference type="EMBL" id="DVLL01000021">
    <property type="protein sequence ID" value="HIT59311.1"/>
    <property type="molecule type" value="Genomic_DNA"/>
</dbReference>
<dbReference type="AlphaFoldDB" id="A0A9D1GTS2"/>
<evidence type="ECO:0000313" key="2">
    <source>
        <dbReference type="EMBL" id="HIT59311.1"/>
    </source>
</evidence>
<reference evidence="2" key="1">
    <citation type="submission" date="2020-10" db="EMBL/GenBank/DDBJ databases">
        <authorList>
            <person name="Gilroy R."/>
        </authorList>
    </citation>
    <scope>NUCLEOTIDE SEQUENCE</scope>
    <source>
        <strain evidence="2">CHK33-4379</strain>
    </source>
</reference>
<accession>A0A9D1GTS2</accession>
<comment type="similarity">
    <text evidence="1">Belongs to the asp23 family.</text>
</comment>
<proteinExistence type="inferred from homology"/>
<evidence type="ECO:0000256" key="1">
    <source>
        <dbReference type="ARBA" id="ARBA00005721"/>
    </source>
</evidence>
<reference evidence="2" key="2">
    <citation type="journal article" date="2021" name="PeerJ">
        <title>Extensive microbial diversity within the chicken gut microbiome revealed by metagenomics and culture.</title>
        <authorList>
            <person name="Gilroy R."/>
            <person name="Ravi A."/>
            <person name="Getino M."/>
            <person name="Pursley I."/>
            <person name="Horton D.L."/>
            <person name="Alikhan N.F."/>
            <person name="Baker D."/>
            <person name="Gharbi K."/>
            <person name="Hall N."/>
            <person name="Watson M."/>
            <person name="Adriaenssens E.M."/>
            <person name="Foster-Nyarko E."/>
            <person name="Jarju S."/>
            <person name="Secka A."/>
            <person name="Antonio M."/>
            <person name="Oren A."/>
            <person name="Chaudhuri R.R."/>
            <person name="La Ragione R."/>
            <person name="Hildebrand F."/>
            <person name="Pallen M.J."/>
        </authorList>
    </citation>
    <scope>NUCLEOTIDE SEQUENCE</scope>
    <source>
        <strain evidence="2">CHK33-4379</strain>
    </source>
</reference>
<organism evidence="2 3">
    <name type="scientific">Candidatus Faeciplasma pullistercoris</name>
    <dbReference type="NCBI Taxonomy" id="2840800"/>
    <lineage>
        <taxon>Bacteria</taxon>
        <taxon>Bacillati</taxon>
        <taxon>Bacillota</taxon>
        <taxon>Clostridia</taxon>
        <taxon>Eubacteriales</taxon>
        <taxon>Oscillospiraceae</taxon>
        <taxon>Oscillospiraceae incertae sedis</taxon>
        <taxon>Candidatus Faeciplasma</taxon>
    </lineage>
</organism>
<name>A0A9D1GTS2_9FIRM</name>
<gene>
    <name evidence="2" type="ORF">IAC39_06340</name>
</gene>
<dbReference type="Pfam" id="PF03780">
    <property type="entry name" value="Asp23"/>
    <property type="match status" value="1"/>
</dbReference>
<sequence>MEVSAKVKRGTLRVSENVIISISKNAAMEVNGVAAISVKPFSLKKFFSSKVDNSDVSVAMLDGVAKISMSIIVYNGYNVVSVCEQIQQRVKAAVQSMTGVTVSKVNVSVVNVNFAEPEDK</sequence>
<dbReference type="PANTHER" id="PTHR34297">
    <property type="entry name" value="HYPOTHETICAL CYTOSOLIC PROTEIN-RELATED"/>
    <property type="match status" value="1"/>
</dbReference>